<dbReference type="Gene3D" id="1.25.40.10">
    <property type="entry name" value="Tetratricopeptide repeat domain"/>
    <property type="match status" value="2"/>
</dbReference>
<dbReference type="PROSITE" id="PS50005">
    <property type="entry name" value="TPR"/>
    <property type="match status" value="3"/>
</dbReference>
<dbReference type="InterPro" id="IPR013105">
    <property type="entry name" value="TPR_2"/>
</dbReference>
<evidence type="ECO:0000256" key="4">
    <source>
        <dbReference type="SAM" id="Coils"/>
    </source>
</evidence>
<evidence type="ECO:0000313" key="6">
    <source>
        <dbReference type="Proteomes" id="UP001187531"/>
    </source>
</evidence>
<feature type="repeat" description="TPR" evidence="3">
    <location>
        <begin position="841"/>
        <end position="874"/>
    </location>
</feature>
<dbReference type="Proteomes" id="UP001187531">
    <property type="component" value="Unassembled WGS sequence"/>
</dbReference>
<reference evidence="5" key="1">
    <citation type="submission" date="2023-07" db="EMBL/GenBank/DDBJ databases">
        <title>Chromosome-level genome assembly of Artemia franciscana.</title>
        <authorList>
            <person name="Jo E."/>
        </authorList>
    </citation>
    <scope>NUCLEOTIDE SEQUENCE</scope>
    <source>
        <tissue evidence="5">Whole body</tissue>
    </source>
</reference>
<keyword evidence="6" id="KW-1185">Reference proteome</keyword>
<dbReference type="PANTHER" id="PTHR45188:SF2">
    <property type="entry name" value="DNAJ HOMOLOG SUBFAMILY C MEMBER 7"/>
    <property type="match status" value="1"/>
</dbReference>
<dbReference type="Pfam" id="PF07719">
    <property type="entry name" value="TPR_2"/>
    <property type="match status" value="1"/>
</dbReference>
<dbReference type="InterPro" id="IPR011990">
    <property type="entry name" value="TPR-like_helical_dom_sf"/>
</dbReference>
<accession>A0AA88IDF5</accession>
<dbReference type="SUPFAM" id="SSF48452">
    <property type="entry name" value="TPR-like"/>
    <property type="match status" value="1"/>
</dbReference>
<dbReference type="SMART" id="SM00028">
    <property type="entry name" value="TPR"/>
    <property type="match status" value="5"/>
</dbReference>
<organism evidence="5 6">
    <name type="scientific">Artemia franciscana</name>
    <name type="common">Brine shrimp</name>
    <name type="synonym">Artemia sanfranciscana</name>
    <dbReference type="NCBI Taxonomy" id="6661"/>
    <lineage>
        <taxon>Eukaryota</taxon>
        <taxon>Metazoa</taxon>
        <taxon>Ecdysozoa</taxon>
        <taxon>Arthropoda</taxon>
        <taxon>Crustacea</taxon>
        <taxon>Branchiopoda</taxon>
        <taxon>Anostraca</taxon>
        <taxon>Artemiidae</taxon>
        <taxon>Artemia</taxon>
    </lineage>
</organism>
<feature type="repeat" description="TPR" evidence="3">
    <location>
        <begin position="741"/>
        <end position="774"/>
    </location>
</feature>
<feature type="coiled-coil region" evidence="4">
    <location>
        <begin position="923"/>
        <end position="954"/>
    </location>
</feature>
<keyword evidence="4" id="KW-0175">Coiled coil</keyword>
<evidence type="ECO:0000256" key="3">
    <source>
        <dbReference type="PROSITE-ProRule" id="PRU00339"/>
    </source>
</evidence>
<keyword evidence="1" id="KW-0677">Repeat</keyword>
<evidence type="ECO:0000256" key="1">
    <source>
        <dbReference type="ARBA" id="ARBA00022737"/>
    </source>
</evidence>
<dbReference type="EMBL" id="JAVRJZ010000002">
    <property type="protein sequence ID" value="KAK2726259.1"/>
    <property type="molecule type" value="Genomic_DNA"/>
</dbReference>
<sequence>MGLHKTEIIQSLISSKLEFLPVFWFLVRWAKITGIVRDNRIPSEDCVLSATDFCGLIMNFLTSLKPLTLTTQVQENFASFSIEKINESFDEAIGRHIISFFQEALNLYELTGIKWNNSKIGEVQLNSIIKSRILKFSRIAENTLLISKSCSLVVNSVKSDSQKSLSCSIKLPPILSGAIIGRQEFHSSRLTEVTKAKVDLKTAKGDSRVTLNAVGSRAEIFRVYEEIQILSHVIRMQKVVPKCQLGHYFMDNCDLYFLKNADILSSEITFVRSKGPFQYRHSLYERYSVKLCSTQFIKDWKLEAIERFTAHICRQFAKFPINDKTLLDSLKITARFGNFYVFNISSQKDQQISFQRFLTMFSKEVSRQQYVRHRNHKLFENDSSDLKVVKLRPKDQHPLSQSRKPPKFSKPAVKRPIRNFCVGLTMENNPDPNITKMVEDIYVKALKKSNFAEGGIHPDSFAFLVAASLANTFDEKILLDNEMNVMSVSEKDLHWASGYILHGKELSNKSATMSEVDCRITVSSTDKTEKENPCFKVLFADDKVRSPIKLENNRVMVSDDVDPSARNRIHFVLHKQRIIRFVCDKIGATISSGISYKREELSHIVPFSEMTLHFDNEAFKRALEQNSLPGVRDTAAQIFIMADRQEKDCPDLKNNDAYNSDDIVEVSPSSEELAEDIKDEGNIYYNQKDYRRALGCYAKAIELYPRAPYYNNCAACYVMLEMYPQALQDARESVKCEPSYTKGYLRMGKFSLVMGDVVTAERSFVKAKELEPTNSIIDTELRTINTLYKIDKDLNRAVVIQDYRKALYCSERALDIAMYCRKYKVKKAESLMHLGRHRADVDSLLVCGMCLYYQDNIDLALPYFQQALRLAPDYDNARETYKKAKRLMTKKKEGNIAFKQSKLKEALTIYSETLAIDPINKLVNSKETRKKNANRETQRLLHEAKIELKKSKQKRLL</sequence>
<feature type="repeat" description="TPR" evidence="3">
    <location>
        <begin position="674"/>
        <end position="707"/>
    </location>
</feature>
<evidence type="ECO:0000313" key="5">
    <source>
        <dbReference type="EMBL" id="KAK2726259.1"/>
    </source>
</evidence>
<dbReference type="AlphaFoldDB" id="A0AA88IDF5"/>
<protein>
    <submittedName>
        <fullName evidence="5">Uncharacterized protein</fullName>
    </submittedName>
</protein>
<gene>
    <name evidence="5" type="ORF">QYM36_000647</name>
</gene>
<dbReference type="InterPro" id="IPR019734">
    <property type="entry name" value="TPR_rpt"/>
</dbReference>
<dbReference type="PANTHER" id="PTHR45188">
    <property type="entry name" value="DNAJ PROTEIN P58IPK HOMOLOG"/>
    <property type="match status" value="1"/>
</dbReference>
<proteinExistence type="predicted"/>
<keyword evidence="2 3" id="KW-0802">TPR repeat</keyword>
<evidence type="ECO:0000256" key="2">
    <source>
        <dbReference type="ARBA" id="ARBA00022803"/>
    </source>
</evidence>
<name>A0AA88IDF5_ARTSF</name>
<comment type="caution">
    <text evidence="5">The sequence shown here is derived from an EMBL/GenBank/DDBJ whole genome shotgun (WGS) entry which is preliminary data.</text>
</comment>